<organism evidence="1 2">
    <name type="scientific">Galerina marginata (strain CBS 339.88)</name>
    <dbReference type="NCBI Taxonomy" id="685588"/>
    <lineage>
        <taxon>Eukaryota</taxon>
        <taxon>Fungi</taxon>
        <taxon>Dikarya</taxon>
        <taxon>Basidiomycota</taxon>
        <taxon>Agaricomycotina</taxon>
        <taxon>Agaricomycetes</taxon>
        <taxon>Agaricomycetidae</taxon>
        <taxon>Agaricales</taxon>
        <taxon>Agaricineae</taxon>
        <taxon>Strophariaceae</taxon>
        <taxon>Galerina</taxon>
    </lineage>
</organism>
<evidence type="ECO:0000313" key="2">
    <source>
        <dbReference type="Proteomes" id="UP000027222"/>
    </source>
</evidence>
<dbReference type="OrthoDB" id="163438at2759"/>
<proteinExistence type="predicted"/>
<accession>A0A067SMH5</accession>
<dbReference type="AlphaFoldDB" id="A0A067SMH5"/>
<reference evidence="2" key="1">
    <citation type="journal article" date="2014" name="Proc. Natl. Acad. Sci. U.S.A.">
        <title>Extensive sampling of basidiomycete genomes demonstrates inadequacy of the white-rot/brown-rot paradigm for wood decay fungi.</title>
        <authorList>
            <person name="Riley R."/>
            <person name="Salamov A.A."/>
            <person name="Brown D.W."/>
            <person name="Nagy L.G."/>
            <person name="Floudas D."/>
            <person name="Held B.W."/>
            <person name="Levasseur A."/>
            <person name="Lombard V."/>
            <person name="Morin E."/>
            <person name="Otillar R."/>
            <person name="Lindquist E.A."/>
            <person name="Sun H."/>
            <person name="LaButti K.M."/>
            <person name="Schmutz J."/>
            <person name="Jabbour D."/>
            <person name="Luo H."/>
            <person name="Baker S.E."/>
            <person name="Pisabarro A.G."/>
            <person name="Walton J.D."/>
            <person name="Blanchette R.A."/>
            <person name="Henrissat B."/>
            <person name="Martin F."/>
            <person name="Cullen D."/>
            <person name="Hibbett D.S."/>
            <person name="Grigoriev I.V."/>
        </authorList>
    </citation>
    <scope>NUCLEOTIDE SEQUENCE [LARGE SCALE GENOMIC DNA]</scope>
    <source>
        <strain evidence="2">CBS 339.88</strain>
    </source>
</reference>
<sequence>MACFSLQMETEASVLSAILENIGIEGDIEKGKRSHFSVRIYLAGKEVAKSDPRHRSSGLHWEWKAENKIWFEPSSIMKVVISRGARFGTNIGLLNNLVGQYEGKVVDLLKDSGSFELKDKKGNPIPAKMKITLSRISGPVDKNEVVEPTVSTLGQVLRSTKALISRPRPSKWIVDALNTLQLFD</sequence>
<dbReference type="EMBL" id="KL142390">
    <property type="protein sequence ID" value="KDR72111.1"/>
    <property type="molecule type" value="Genomic_DNA"/>
</dbReference>
<name>A0A067SMH5_GALM3</name>
<evidence type="ECO:0008006" key="3">
    <source>
        <dbReference type="Google" id="ProtNLM"/>
    </source>
</evidence>
<dbReference type="HOGENOM" id="CLU_1468249_0_0_1"/>
<evidence type="ECO:0000313" key="1">
    <source>
        <dbReference type="EMBL" id="KDR72111.1"/>
    </source>
</evidence>
<dbReference type="Proteomes" id="UP000027222">
    <property type="component" value="Unassembled WGS sequence"/>
</dbReference>
<protein>
    <recommendedName>
        <fullName evidence="3">C2 domain-containing protein</fullName>
    </recommendedName>
</protein>
<keyword evidence="2" id="KW-1185">Reference proteome</keyword>
<gene>
    <name evidence="1" type="ORF">GALMADRAFT_774955</name>
</gene>